<dbReference type="OrthoDB" id="529367at2759"/>
<dbReference type="InParanoid" id="A0A078AP75"/>
<dbReference type="InterPro" id="IPR004254">
    <property type="entry name" value="AdipoR/HlyIII-related"/>
</dbReference>
<evidence type="ECO:0000256" key="1">
    <source>
        <dbReference type="ARBA" id="ARBA00004141"/>
    </source>
</evidence>
<dbReference type="OMA" id="APAWAVH"/>
<evidence type="ECO:0000313" key="10">
    <source>
        <dbReference type="Proteomes" id="UP000039865"/>
    </source>
</evidence>
<dbReference type="PANTHER" id="PTHR20855:SF52">
    <property type="entry name" value="ADIPONECTIN RECEPTOR PROTEIN"/>
    <property type="match status" value="1"/>
</dbReference>
<dbReference type="GO" id="GO:0046872">
    <property type="term" value="F:metal ion binding"/>
    <property type="evidence" value="ECO:0007669"/>
    <property type="project" value="UniProtKB-KW"/>
</dbReference>
<dbReference type="AlphaFoldDB" id="A0A078AP75"/>
<feature type="transmembrane region" description="Helical" evidence="8">
    <location>
        <begin position="466"/>
        <end position="486"/>
    </location>
</feature>
<keyword evidence="5 8" id="KW-0472">Membrane</keyword>
<feature type="transmembrane region" description="Helical" evidence="8">
    <location>
        <begin position="498"/>
        <end position="516"/>
    </location>
</feature>
<proteinExistence type="inferred from homology"/>
<dbReference type="Proteomes" id="UP000039865">
    <property type="component" value="Unassembled WGS sequence"/>
</dbReference>
<sequence length="585" mass="67936">MAWKYHRKTEQFYLRIYKYYQAHQQIEIIDDIAADMDSNLNDGDAYSGKHEEEKKSRDSINRLNQEYQGQNSNLNTSPGRDHHGDNENHSNWQNLFGENIENFQHKLSDMSHKGKQHLQAFIGHIKKAPHYIVDNEYIQRGYRINFNSKSSLCKSLFMLHNESVNVWSHLIGVGCFIGLLIYTLIYLSPLASYFSISSSVPDRESMIDQGRMQVNLHSDLSSIEDFETLCDKFLNITVNTQSISALDSFELWAKAWRYEIDYHSNIQTGGMHIQDQEQSKYWHIEGYLLDIMHVISGVPYKISQESFVKSVINLVNQLSSQLNDQVINYLKQMITLIQDKASLWSEQVSSQIQKNKNSTLSDWLVLGPVIQDPVQVKFYVTKIPLFLHIAGAISCLGCSAIFHLFKDHSQHLGEFLVRLDYAGISLMIAGIWRNFYMTCQSLSCFLVFVCSLWSKFDKPQFRVLRGTLFVILGLVAVAPFTHIIQFMEPEYLPHFDSFWWVFGAFLYIFGAVIYMLRVPERFFPNKFDFFVNLQYCFMLLLQGSSHQIFHLCILAAALGHYYAALLCFHNRQYSPCPNEFIDNIE</sequence>
<dbReference type="PANTHER" id="PTHR20855">
    <property type="entry name" value="ADIPOR/PROGESTIN RECEPTOR-RELATED"/>
    <property type="match status" value="1"/>
</dbReference>
<feature type="binding site" evidence="6">
    <location>
        <position position="546"/>
    </location>
    <ligand>
        <name>Zn(2+)</name>
        <dbReference type="ChEBI" id="CHEBI:29105"/>
    </ligand>
</feature>
<evidence type="ECO:0000256" key="2">
    <source>
        <dbReference type="ARBA" id="ARBA00007018"/>
    </source>
</evidence>
<evidence type="ECO:0000256" key="8">
    <source>
        <dbReference type="SAM" id="Phobius"/>
    </source>
</evidence>
<evidence type="ECO:0000256" key="6">
    <source>
        <dbReference type="PIRSR" id="PIRSR604254-1"/>
    </source>
</evidence>
<dbReference type="EMBL" id="CCKQ01011549">
    <property type="protein sequence ID" value="CDW83122.1"/>
    <property type="molecule type" value="Genomic_DNA"/>
</dbReference>
<feature type="compositionally biased region" description="Basic and acidic residues" evidence="7">
    <location>
        <begin position="79"/>
        <end position="88"/>
    </location>
</feature>
<accession>A0A078AP75</accession>
<feature type="compositionally biased region" description="Polar residues" evidence="7">
    <location>
        <begin position="69"/>
        <end position="78"/>
    </location>
</feature>
<comment type="subcellular location">
    <subcellularLocation>
        <location evidence="1">Membrane</location>
        <topology evidence="1">Multi-pass membrane protein</topology>
    </subcellularLocation>
</comment>
<reference evidence="9 10" key="1">
    <citation type="submission" date="2014-06" db="EMBL/GenBank/DDBJ databases">
        <authorList>
            <person name="Swart Estienne"/>
        </authorList>
    </citation>
    <scope>NUCLEOTIDE SEQUENCE [LARGE SCALE GENOMIC DNA]</scope>
    <source>
        <strain evidence="9 10">130c</strain>
    </source>
</reference>
<keyword evidence="3 8" id="KW-0812">Transmembrane</keyword>
<dbReference type="GO" id="GO:0016020">
    <property type="term" value="C:membrane"/>
    <property type="evidence" value="ECO:0007669"/>
    <property type="project" value="UniProtKB-SubCell"/>
</dbReference>
<dbReference type="GO" id="GO:0038023">
    <property type="term" value="F:signaling receptor activity"/>
    <property type="evidence" value="ECO:0007669"/>
    <property type="project" value="TreeGrafter"/>
</dbReference>
<dbReference type="Pfam" id="PF03006">
    <property type="entry name" value="HlyIII"/>
    <property type="match status" value="1"/>
</dbReference>
<comment type="similarity">
    <text evidence="2">Belongs to the ADIPOR family.</text>
</comment>
<feature type="transmembrane region" description="Helical" evidence="8">
    <location>
        <begin position="548"/>
        <end position="568"/>
    </location>
</feature>
<evidence type="ECO:0000256" key="7">
    <source>
        <dbReference type="SAM" id="MobiDB-lite"/>
    </source>
</evidence>
<gene>
    <name evidence="9" type="primary">Contig2102.g2259</name>
    <name evidence="9" type="ORF">STYLEM_12161</name>
</gene>
<evidence type="ECO:0000256" key="3">
    <source>
        <dbReference type="ARBA" id="ARBA00022692"/>
    </source>
</evidence>
<evidence type="ECO:0000256" key="5">
    <source>
        <dbReference type="ARBA" id="ARBA00023136"/>
    </source>
</evidence>
<evidence type="ECO:0000313" key="9">
    <source>
        <dbReference type="EMBL" id="CDW83122.1"/>
    </source>
</evidence>
<feature type="transmembrane region" description="Helical" evidence="8">
    <location>
        <begin position="166"/>
        <end position="187"/>
    </location>
</feature>
<keyword evidence="10" id="KW-1185">Reference proteome</keyword>
<keyword evidence="6" id="KW-0862">Zinc</keyword>
<feature type="binding site" evidence="6">
    <location>
        <position position="550"/>
    </location>
    <ligand>
        <name>Zn(2+)</name>
        <dbReference type="ChEBI" id="CHEBI:29105"/>
    </ligand>
</feature>
<keyword evidence="9" id="KW-0675">Receptor</keyword>
<keyword evidence="4 8" id="KW-1133">Transmembrane helix</keyword>
<feature type="transmembrane region" description="Helical" evidence="8">
    <location>
        <begin position="385"/>
        <end position="405"/>
    </location>
</feature>
<feature type="transmembrane region" description="Helical" evidence="8">
    <location>
        <begin position="435"/>
        <end position="454"/>
    </location>
</feature>
<feature type="binding site" evidence="6">
    <location>
        <position position="403"/>
    </location>
    <ligand>
        <name>Zn(2+)</name>
        <dbReference type="ChEBI" id="CHEBI:29105"/>
    </ligand>
</feature>
<keyword evidence="6" id="KW-0479">Metal-binding</keyword>
<organism evidence="9 10">
    <name type="scientific">Stylonychia lemnae</name>
    <name type="common">Ciliate</name>
    <dbReference type="NCBI Taxonomy" id="5949"/>
    <lineage>
        <taxon>Eukaryota</taxon>
        <taxon>Sar</taxon>
        <taxon>Alveolata</taxon>
        <taxon>Ciliophora</taxon>
        <taxon>Intramacronucleata</taxon>
        <taxon>Spirotrichea</taxon>
        <taxon>Stichotrichia</taxon>
        <taxon>Sporadotrichida</taxon>
        <taxon>Oxytrichidae</taxon>
        <taxon>Stylonychinae</taxon>
        <taxon>Stylonychia</taxon>
    </lineage>
</organism>
<protein>
    <submittedName>
        <fullName evidence="9">Adiponectin receptor protein</fullName>
    </submittedName>
</protein>
<name>A0A078AP75_STYLE</name>
<evidence type="ECO:0000256" key="4">
    <source>
        <dbReference type="ARBA" id="ARBA00022989"/>
    </source>
</evidence>
<feature type="region of interest" description="Disordered" evidence="7">
    <location>
        <begin position="69"/>
        <end position="91"/>
    </location>
</feature>